<evidence type="ECO:0000313" key="13">
    <source>
        <dbReference type="Proteomes" id="UP000198546"/>
    </source>
</evidence>
<dbReference type="PIRSF" id="PIRSF001084">
    <property type="entry name" value="B-galactosidase"/>
    <property type="match status" value="1"/>
</dbReference>
<dbReference type="Proteomes" id="UP000198546">
    <property type="component" value="Chromosome i"/>
</dbReference>
<dbReference type="Gene3D" id="3.20.20.80">
    <property type="entry name" value="Glycosidases"/>
    <property type="match status" value="1"/>
</dbReference>
<evidence type="ECO:0000256" key="1">
    <source>
        <dbReference type="ARBA" id="ARBA00001412"/>
    </source>
</evidence>
<dbReference type="OrthoDB" id="9800974at2"/>
<proteinExistence type="inferred from homology"/>
<dbReference type="EC" id="3.2.1.23" evidence="3 6"/>
<feature type="binding site" evidence="8">
    <location>
        <position position="111"/>
    </location>
    <ligand>
        <name>substrate</name>
    </ligand>
</feature>
<dbReference type="InterPro" id="IPR029062">
    <property type="entry name" value="Class_I_gatase-like"/>
</dbReference>
<dbReference type="SUPFAM" id="SSF51445">
    <property type="entry name" value="(Trans)glycosidases"/>
    <property type="match status" value="1"/>
</dbReference>
<dbReference type="GO" id="GO:0004565">
    <property type="term" value="F:beta-galactosidase activity"/>
    <property type="evidence" value="ECO:0007669"/>
    <property type="project" value="UniProtKB-EC"/>
</dbReference>
<dbReference type="InterPro" id="IPR013738">
    <property type="entry name" value="Beta_galactosidase_Trimer"/>
</dbReference>
<organism evidence="12 13">
    <name type="scientific">Auraticoccus monumenti</name>
    <dbReference type="NCBI Taxonomy" id="675864"/>
    <lineage>
        <taxon>Bacteria</taxon>
        <taxon>Bacillati</taxon>
        <taxon>Actinomycetota</taxon>
        <taxon>Actinomycetes</taxon>
        <taxon>Propionibacteriales</taxon>
        <taxon>Propionibacteriaceae</taxon>
        <taxon>Auraticoccus</taxon>
    </lineage>
</organism>
<feature type="binding site" evidence="9">
    <location>
        <position position="157"/>
    </location>
    <ligand>
        <name>Zn(2+)</name>
        <dbReference type="ChEBI" id="CHEBI:29105"/>
    </ligand>
</feature>
<dbReference type="SUPFAM" id="SSF52317">
    <property type="entry name" value="Class I glutamine amidotransferase-like"/>
    <property type="match status" value="1"/>
</dbReference>
<sequence length="661" mass="72503">MTGPDAAPTWFGADWNPEQWDRGTWREDVELMVRAGVNLATVGVFSWSSLEPRPGELTLDWLVDVLDLLHEHGITADLATPTASPPPWLGVRWPETRSVTDTGVRMSHGSRNHFCPSSPVYRERCRWIVQALLDRCAGHPAVALWHVGNEYGQTCHCDLCAAAFRTWLAERYGDLATLNRAWGTAVWSQGYAGWDEVVPPRAAPYVHNPAQRLDFRRWVSDAQLELYLEQRRLIREVDPVTPVTTNFMGFFPGIDYRRWAPHLDVVSDDSYPDPADPGSVVGSAMTADLMRGLAGDRPWMLMEQAWSSVSWREHNVAKTPARMRREAFQALARGAVGLCWFQWRQAADGPERFHSALLPATGPDTRSHRAVRELGAEVARLGPLGGRPVAEVCLVLDWPSWWAGTERGLPSTRLDPLEQLRRWYAACWAAGVTVDLRGVEDDLSGYRVVLAPSAFLLEPAAAAGLRERVTAGAHLVLGPFSGVVDARSRILPPPLPAGLAELLGARVEEWLPLPEPVALRPGPDADLAGGTATTWAEWLSTDGAEVWLTFEGGPADGGPALVSRASGAGRISYLACVPDEDLLSRWLLGCLRTAGVAVAEDHPEGVEVVRRGEHLVVVNHAPGPRLLPLARPATDRLTGRRHEGVVPLDPDAVCVLIEEDS</sequence>
<protein>
    <recommendedName>
        <fullName evidence="3 6">Beta-galactosidase</fullName>
        <shortName evidence="6">Beta-gal</shortName>
        <ecNumber evidence="3 6">3.2.1.23</ecNumber>
    </recommendedName>
</protein>
<evidence type="ECO:0000256" key="2">
    <source>
        <dbReference type="ARBA" id="ARBA00005940"/>
    </source>
</evidence>
<dbReference type="InterPro" id="IPR013529">
    <property type="entry name" value="Glyco_hydro_42_N"/>
</dbReference>
<dbReference type="PANTHER" id="PTHR36447">
    <property type="entry name" value="BETA-GALACTOSIDASE GANA"/>
    <property type="match status" value="1"/>
</dbReference>
<feature type="binding site" evidence="8">
    <location>
        <position position="149"/>
    </location>
    <ligand>
        <name>substrate</name>
    </ligand>
</feature>
<feature type="domain" description="Glycoside hydrolase family 42 N-terminal" evidence="10">
    <location>
        <begin position="14"/>
        <end position="380"/>
    </location>
</feature>
<feature type="binding site" evidence="8">
    <location>
        <position position="311"/>
    </location>
    <ligand>
        <name>substrate</name>
    </ligand>
</feature>
<feature type="binding site" evidence="9">
    <location>
        <position position="155"/>
    </location>
    <ligand>
        <name>Zn(2+)</name>
        <dbReference type="ChEBI" id="CHEBI:29105"/>
    </ligand>
</feature>
<dbReference type="PANTHER" id="PTHR36447:SF1">
    <property type="entry name" value="BETA-GALACTOSIDASE GANA"/>
    <property type="match status" value="1"/>
</dbReference>
<evidence type="ECO:0000256" key="6">
    <source>
        <dbReference type="PIRNR" id="PIRNR001084"/>
    </source>
</evidence>
<dbReference type="GO" id="GO:0005975">
    <property type="term" value="P:carbohydrate metabolic process"/>
    <property type="evidence" value="ECO:0007669"/>
    <property type="project" value="InterPro"/>
</dbReference>
<feature type="domain" description="Beta-galactosidase trimerisation" evidence="11">
    <location>
        <begin position="390"/>
        <end position="591"/>
    </location>
</feature>
<accession>A0A1G6WLW3</accession>
<evidence type="ECO:0000256" key="9">
    <source>
        <dbReference type="PIRSR" id="PIRSR001084-3"/>
    </source>
</evidence>
<keyword evidence="5 6" id="KW-0326">Glycosidase</keyword>
<dbReference type="AlphaFoldDB" id="A0A1G6WLW3"/>
<keyword evidence="9" id="KW-0479">Metal-binding</keyword>
<dbReference type="InterPro" id="IPR003476">
    <property type="entry name" value="Glyco_hydro_42"/>
</dbReference>
<keyword evidence="13" id="KW-1185">Reference proteome</keyword>
<dbReference type="Gene3D" id="3.40.50.880">
    <property type="match status" value="1"/>
</dbReference>
<evidence type="ECO:0000259" key="10">
    <source>
        <dbReference type="Pfam" id="PF02449"/>
    </source>
</evidence>
<evidence type="ECO:0000256" key="8">
    <source>
        <dbReference type="PIRSR" id="PIRSR001084-2"/>
    </source>
</evidence>
<reference evidence="12 13" key="1">
    <citation type="submission" date="2016-10" db="EMBL/GenBank/DDBJ databases">
        <authorList>
            <person name="de Groot N.N."/>
        </authorList>
    </citation>
    <scope>NUCLEOTIDE SEQUENCE [LARGE SCALE GENOMIC DNA]</scope>
    <source>
        <strain evidence="12 13">MON 2.2</strain>
    </source>
</reference>
<feature type="active site" description="Proton donor" evidence="7">
    <location>
        <position position="150"/>
    </location>
</feature>
<gene>
    <name evidence="12" type="ORF">SAMN04489747_1482</name>
</gene>
<evidence type="ECO:0000256" key="3">
    <source>
        <dbReference type="ARBA" id="ARBA00012756"/>
    </source>
</evidence>
<comment type="similarity">
    <text evidence="2 6">Belongs to the glycosyl hydrolase 42 family.</text>
</comment>
<feature type="active site" description="Nucleophile" evidence="7">
    <location>
        <position position="303"/>
    </location>
</feature>
<name>A0A1G6WLW3_9ACTN</name>
<feature type="binding site" evidence="9">
    <location>
        <position position="160"/>
    </location>
    <ligand>
        <name>Zn(2+)</name>
        <dbReference type="ChEBI" id="CHEBI:29105"/>
    </ligand>
</feature>
<dbReference type="CDD" id="cd03143">
    <property type="entry name" value="A4_beta-galactosidase_middle_domain"/>
    <property type="match status" value="1"/>
</dbReference>
<dbReference type="InterPro" id="IPR017853">
    <property type="entry name" value="GH"/>
</dbReference>
<dbReference type="GO" id="GO:0009341">
    <property type="term" value="C:beta-galactosidase complex"/>
    <property type="evidence" value="ECO:0007669"/>
    <property type="project" value="InterPro"/>
</dbReference>
<evidence type="ECO:0000256" key="4">
    <source>
        <dbReference type="ARBA" id="ARBA00022801"/>
    </source>
</evidence>
<evidence type="ECO:0000256" key="7">
    <source>
        <dbReference type="PIRSR" id="PIRSR001084-1"/>
    </source>
</evidence>
<dbReference type="STRING" id="675864.SAMN04489747_1482"/>
<comment type="catalytic activity">
    <reaction evidence="1 6">
        <text>Hydrolysis of terminal non-reducing beta-D-galactose residues in beta-D-galactosides.</text>
        <dbReference type="EC" id="3.2.1.23"/>
    </reaction>
</comment>
<dbReference type="GO" id="GO:0046872">
    <property type="term" value="F:metal ion binding"/>
    <property type="evidence" value="ECO:0007669"/>
    <property type="project" value="UniProtKB-KW"/>
</dbReference>
<evidence type="ECO:0000256" key="5">
    <source>
        <dbReference type="ARBA" id="ARBA00023295"/>
    </source>
</evidence>
<dbReference type="Pfam" id="PF08532">
    <property type="entry name" value="Glyco_hydro_42M"/>
    <property type="match status" value="1"/>
</dbReference>
<evidence type="ECO:0000313" key="12">
    <source>
        <dbReference type="EMBL" id="SDD66950.1"/>
    </source>
</evidence>
<dbReference type="EMBL" id="LT629688">
    <property type="protein sequence ID" value="SDD66950.1"/>
    <property type="molecule type" value="Genomic_DNA"/>
</dbReference>
<evidence type="ECO:0000259" key="11">
    <source>
        <dbReference type="Pfam" id="PF08532"/>
    </source>
</evidence>
<dbReference type="Pfam" id="PF02449">
    <property type="entry name" value="Glyco_hydro_42"/>
    <property type="match status" value="1"/>
</dbReference>
<dbReference type="InterPro" id="IPR013780">
    <property type="entry name" value="Glyco_hydro_b"/>
</dbReference>
<keyword evidence="4 6" id="KW-0378">Hydrolase</keyword>
<feature type="binding site" evidence="9">
    <location>
        <position position="115"/>
    </location>
    <ligand>
        <name>Zn(2+)</name>
        <dbReference type="ChEBI" id="CHEBI:29105"/>
    </ligand>
</feature>
<keyword evidence="9" id="KW-0862">Zinc</keyword>
<dbReference type="Gene3D" id="2.60.40.1180">
    <property type="entry name" value="Golgi alpha-mannosidase II"/>
    <property type="match status" value="1"/>
</dbReference>
<dbReference type="RefSeq" id="WP_090592009.1">
    <property type="nucleotide sequence ID" value="NZ_LT629688.1"/>
</dbReference>